<name>Q0TYZ0_PHANO</name>
<dbReference type="Proteomes" id="UP000001055">
    <property type="component" value="Unassembled WGS sequence"/>
</dbReference>
<dbReference type="KEGG" id="pno:SNOG_15123"/>
<evidence type="ECO:0000256" key="1">
    <source>
        <dbReference type="SAM" id="MobiDB-lite"/>
    </source>
</evidence>
<feature type="region of interest" description="Disordered" evidence="1">
    <location>
        <begin position="51"/>
        <end position="100"/>
    </location>
</feature>
<evidence type="ECO:0000313" key="3">
    <source>
        <dbReference type="Proteomes" id="UP000001055"/>
    </source>
</evidence>
<dbReference type="GeneID" id="5982215"/>
<proteinExistence type="predicted"/>
<organism evidence="2 3">
    <name type="scientific">Phaeosphaeria nodorum (strain SN15 / ATCC MYA-4574 / FGSC 10173)</name>
    <name type="common">Glume blotch fungus</name>
    <name type="synonym">Parastagonospora nodorum</name>
    <dbReference type="NCBI Taxonomy" id="321614"/>
    <lineage>
        <taxon>Eukaryota</taxon>
        <taxon>Fungi</taxon>
        <taxon>Dikarya</taxon>
        <taxon>Ascomycota</taxon>
        <taxon>Pezizomycotina</taxon>
        <taxon>Dothideomycetes</taxon>
        <taxon>Pleosporomycetidae</taxon>
        <taxon>Pleosporales</taxon>
        <taxon>Pleosporineae</taxon>
        <taxon>Phaeosphaeriaceae</taxon>
        <taxon>Parastagonospora</taxon>
    </lineage>
</organism>
<reference evidence="3" key="1">
    <citation type="journal article" date="2007" name="Plant Cell">
        <title>Dothideomycete-plant interactions illuminated by genome sequencing and EST analysis of the wheat pathogen Stagonospora nodorum.</title>
        <authorList>
            <person name="Hane J.K."/>
            <person name="Lowe R.G."/>
            <person name="Solomon P.S."/>
            <person name="Tan K.C."/>
            <person name="Schoch C.L."/>
            <person name="Spatafora J.W."/>
            <person name="Crous P.W."/>
            <person name="Kodira C."/>
            <person name="Birren B.W."/>
            <person name="Galagan J.E."/>
            <person name="Torriani S.F."/>
            <person name="McDonald B.A."/>
            <person name="Oliver R.P."/>
        </authorList>
    </citation>
    <scope>NUCLEOTIDE SEQUENCE [LARGE SCALE GENOMIC DNA]</scope>
    <source>
        <strain evidence="3">SN15 / ATCC MYA-4574 / FGSC 10173</strain>
    </source>
</reference>
<dbReference type="InParanoid" id="Q0TYZ0"/>
<dbReference type="EMBL" id="CH445360">
    <property type="protein sequence ID" value="EAT77348.1"/>
    <property type="molecule type" value="Genomic_DNA"/>
</dbReference>
<protein>
    <submittedName>
        <fullName evidence="2">Uncharacterized protein</fullName>
    </submittedName>
</protein>
<dbReference type="RefSeq" id="XP_001805285.1">
    <property type="nucleotide sequence ID" value="XM_001805233.1"/>
</dbReference>
<dbReference type="AlphaFoldDB" id="Q0TYZ0"/>
<evidence type="ECO:0000313" key="2">
    <source>
        <dbReference type="EMBL" id="EAT77348.1"/>
    </source>
</evidence>
<sequence length="100" mass="10598">MAHTHGEDFLLEGAECTGIETWIEDDVLCEAHVKLVVSPTSKVLEVGQLPCASKSTDDDSSTTRRSAGNAAGISPTKRSEPYGTTSPPGVSKLRPSTKVR</sequence>
<gene>
    <name evidence="2" type="ORF">SNOG_15123</name>
</gene>
<accession>Q0TYZ0</accession>